<reference evidence="2 3" key="1">
    <citation type="journal article" date="2012" name="Genome Biol.">
        <title>Genome and low-iron response of an oceanic diatom adapted to chronic iron limitation.</title>
        <authorList>
            <person name="Lommer M."/>
            <person name="Specht M."/>
            <person name="Roy A.S."/>
            <person name="Kraemer L."/>
            <person name="Andreson R."/>
            <person name="Gutowska M.A."/>
            <person name="Wolf J."/>
            <person name="Bergner S.V."/>
            <person name="Schilhabel M.B."/>
            <person name="Klostermeier U.C."/>
            <person name="Beiko R.G."/>
            <person name="Rosenstiel P."/>
            <person name="Hippler M."/>
            <person name="Laroche J."/>
        </authorList>
    </citation>
    <scope>NUCLEOTIDE SEQUENCE [LARGE SCALE GENOMIC DNA]</scope>
    <source>
        <strain evidence="2 3">CCMP1005</strain>
    </source>
</reference>
<evidence type="ECO:0000313" key="3">
    <source>
        <dbReference type="Proteomes" id="UP000266841"/>
    </source>
</evidence>
<dbReference type="AlphaFoldDB" id="K0R9M1"/>
<evidence type="ECO:0000256" key="1">
    <source>
        <dbReference type="SAM" id="MobiDB-lite"/>
    </source>
</evidence>
<dbReference type="EMBL" id="AGNL01045275">
    <property type="protein sequence ID" value="EJK48934.1"/>
    <property type="molecule type" value="Genomic_DNA"/>
</dbReference>
<feature type="compositionally biased region" description="Low complexity" evidence="1">
    <location>
        <begin position="127"/>
        <end position="149"/>
    </location>
</feature>
<evidence type="ECO:0000313" key="2">
    <source>
        <dbReference type="EMBL" id="EJK48934.1"/>
    </source>
</evidence>
<accession>K0R9M1</accession>
<name>K0R9M1_THAOC</name>
<keyword evidence="3" id="KW-1185">Reference proteome</keyword>
<feature type="region of interest" description="Disordered" evidence="1">
    <location>
        <begin position="50"/>
        <end position="154"/>
    </location>
</feature>
<comment type="caution">
    <text evidence="2">The sequence shown here is derived from an EMBL/GenBank/DDBJ whole genome shotgun (WGS) entry which is preliminary data.</text>
</comment>
<proteinExistence type="predicted"/>
<organism evidence="2 3">
    <name type="scientific">Thalassiosira oceanica</name>
    <name type="common">Marine diatom</name>
    <dbReference type="NCBI Taxonomy" id="159749"/>
    <lineage>
        <taxon>Eukaryota</taxon>
        <taxon>Sar</taxon>
        <taxon>Stramenopiles</taxon>
        <taxon>Ochrophyta</taxon>
        <taxon>Bacillariophyta</taxon>
        <taxon>Coscinodiscophyceae</taxon>
        <taxon>Thalassiosirophycidae</taxon>
        <taxon>Thalassiosirales</taxon>
        <taxon>Thalassiosiraceae</taxon>
        <taxon>Thalassiosira</taxon>
    </lineage>
</organism>
<dbReference type="Proteomes" id="UP000266841">
    <property type="component" value="Unassembled WGS sequence"/>
</dbReference>
<protein>
    <submittedName>
        <fullName evidence="2">Uncharacterized protein</fullName>
    </submittedName>
</protein>
<sequence length="204" mass="22287">MTGPTPTQGVPKNLDVVNLTLPSKSIDLENLVACFFTDATTELRMADTFDSVDNPVDSKSLLPGGRGWTPTARASSASPTDASVKPSSASSRPRTAKRMDSRRQLRRGACPQRRRRARWPRPRSRTTRQGPRRYSSGSRASGSLGTSGSPCRSGYGPTGLIGDWDVSGLKDFQHLFRDGENVTPHYYTTIPGGESFNEPINWDT</sequence>
<feature type="compositionally biased region" description="Basic residues" evidence="1">
    <location>
        <begin position="112"/>
        <end position="126"/>
    </location>
</feature>
<feature type="compositionally biased region" description="Polar residues" evidence="1">
    <location>
        <begin position="72"/>
        <end position="93"/>
    </location>
</feature>
<feature type="non-terminal residue" evidence="2">
    <location>
        <position position="204"/>
    </location>
</feature>
<gene>
    <name evidence="2" type="ORF">THAOC_32229</name>
</gene>